<protein>
    <submittedName>
        <fullName evidence="6">DPP7</fullName>
        <ecNumber evidence="6">3.4.14.2</ecNumber>
    </submittedName>
</protein>
<dbReference type="InterPro" id="IPR042269">
    <property type="entry name" value="Ser_carbopepase_S28_SKS"/>
</dbReference>
<dbReference type="EMBL" id="CAHIKZ030001509">
    <property type="protein sequence ID" value="CAE1266295.1"/>
    <property type="molecule type" value="Genomic_DNA"/>
</dbReference>
<dbReference type="EC" id="3.4.14.2" evidence="6"/>
<evidence type="ECO:0000256" key="2">
    <source>
        <dbReference type="ARBA" id="ARBA00022670"/>
    </source>
</evidence>
<comment type="similarity">
    <text evidence="1">Belongs to the peptidase S28 family.</text>
</comment>
<dbReference type="PANTHER" id="PTHR11010">
    <property type="entry name" value="PROTEASE S28 PRO-X CARBOXYPEPTIDASE-RELATED"/>
    <property type="match status" value="1"/>
</dbReference>
<sequence length="498" mass="55778">MACSELTGYNKNKFQVPWFSSGQFVILLLCVCLLREIPVTQGEQSVPYTAGYIDQYVDHFNFAKFGNKTFKQRYLIQDKWWDKINNGPIFFYTGNEGPIEAFWNATGLMFDLAPRFGALVLFGEHRYYGESLPFGPTKSFQIPYIGLLTMRQALADFAHLVNTLKNQLGAQKSPVIAFGGSYGGMLAAYFRMKHPSVCDGSIAASAPIYLLNPKFDHGFFFTDVTKDFANSFFGCVSRIKKAFIKMNELMAEGKKGMDALSRYFRLCKPLTNKSSYTHLLGWIRNAFANIAMFDYPYATSFLPVGHPVDASCEHILAASDDISGLAVASGAYYNATAGPLQCFDIEKEYVSCSDPTGCGVGPNAWAWDYQACTDLLLPPGTNNVTDMFPVLPFNNTLRNEYCMKTWGAKPNPDWAYWGQDLRTTSNIVFSNGDLDPWHRGGVLNPISKTVQAFMVKDGAHHLDLRGHNPQDPVSVLKVRAQEAAMIQQWVMKKKYGYQ</sequence>
<evidence type="ECO:0000256" key="1">
    <source>
        <dbReference type="ARBA" id="ARBA00011079"/>
    </source>
</evidence>
<evidence type="ECO:0000256" key="5">
    <source>
        <dbReference type="ARBA" id="ARBA00023180"/>
    </source>
</evidence>
<keyword evidence="7" id="KW-1185">Reference proteome</keyword>
<dbReference type="SUPFAM" id="SSF53474">
    <property type="entry name" value="alpha/beta-Hydrolases"/>
    <property type="match status" value="2"/>
</dbReference>
<evidence type="ECO:0000256" key="3">
    <source>
        <dbReference type="ARBA" id="ARBA00022729"/>
    </source>
</evidence>
<organism evidence="6 7">
    <name type="scientific">Acanthosepion pharaonis</name>
    <name type="common">Pharaoh cuttlefish</name>
    <name type="synonym">Sepia pharaonis</name>
    <dbReference type="NCBI Taxonomy" id="158019"/>
    <lineage>
        <taxon>Eukaryota</taxon>
        <taxon>Metazoa</taxon>
        <taxon>Spiralia</taxon>
        <taxon>Lophotrochozoa</taxon>
        <taxon>Mollusca</taxon>
        <taxon>Cephalopoda</taxon>
        <taxon>Coleoidea</taxon>
        <taxon>Decapodiformes</taxon>
        <taxon>Sepiida</taxon>
        <taxon>Sepiina</taxon>
        <taxon>Sepiidae</taxon>
        <taxon>Acanthosepion</taxon>
    </lineage>
</organism>
<keyword evidence="3" id="KW-0732">Signal</keyword>
<proteinExistence type="inferred from homology"/>
<evidence type="ECO:0000256" key="4">
    <source>
        <dbReference type="ARBA" id="ARBA00022801"/>
    </source>
</evidence>
<reference evidence="6" key="1">
    <citation type="submission" date="2021-01" db="EMBL/GenBank/DDBJ databases">
        <authorList>
            <person name="Li R."/>
            <person name="Bekaert M."/>
        </authorList>
    </citation>
    <scope>NUCLEOTIDE SEQUENCE</scope>
    <source>
        <strain evidence="6">Farmed</strain>
    </source>
</reference>
<evidence type="ECO:0000313" key="6">
    <source>
        <dbReference type="EMBL" id="CAE1266295.1"/>
    </source>
</evidence>
<dbReference type="Proteomes" id="UP000597762">
    <property type="component" value="Unassembled WGS sequence"/>
</dbReference>
<name>A0A812CDX0_ACAPH</name>
<keyword evidence="2" id="KW-0645">Protease</keyword>
<keyword evidence="4 6" id="KW-0378">Hydrolase</keyword>
<dbReference type="Gene3D" id="3.40.50.1820">
    <property type="entry name" value="alpha/beta hydrolase"/>
    <property type="match status" value="1"/>
</dbReference>
<dbReference type="AlphaFoldDB" id="A0A812CDX0"/>
<dbReference type="GO" id="GO:0006508">
    <property type="term" value="P:proteolysis"/>
    <property type="evidence" value="ECO:0007669"/>
    <property type="project" value="UniProtKB-KW"/>
</dbReference>
<dbReference type="GO" id="GO:0070008">
    <property type="term" value="F:serine-type exopeptidase activity"/>
    <property type="evidence" value="ECO:0007669"/>
    <property type="project" value="InterPro"/>
</dbReference>
<accession>A0A812CDX0</accession>
<dbReference type="GO" id="GO:0008239">
    <property type="term" value="F:dipeptidyl-peptidase activity"/>
    <property type="evidence" value="ECO:0007669"/>
    <property type="project" value="UniProtKB-EC"/>
</dbReference>
<dbReference type="InterPro" id="IPR008758">
    <property type="entry name" value="Peptidase_S28"/>
</dbReference>
<evidence type="ECO:0000313" key="7">
    <source>
        <dbReference type="Proteomes" id="UP000597762"/>
    </source>
</evidence>
<dbReference type="Pfam" id="PF05577">
    <property type="entry name" value="Peptidase_S28"/>
    <property type="match status" value="1"/>
</dbReference>
<comment type="caution">
    <text evidence="6">The sequence shown here is derived from an EMBL/GenBank/DDBJ whole genome shotgun (WGS) entry which is preliminary data.</text>
</comment>
<dbReference type="PANTHER" id="PTHR11010:SF107">
    <property type="entry name" value="DIPEPTIDYL PEPTIDASE 2"/>
    <property type="match status" value="1"/>
</dbReference>
<dbReference type="Gene3D" id="1.20.120.980">
    <property type="entry name" value="Serine carboxypeptidase S28, SKS domain"/>
    <property type="match status" value="1"/>
</dbReference>
<keyword evidence="5" id="KW-0325">Glycoprotein</keyword>
<dbReference type="OrthoDB" id="2130629at2759"/>
<gene>
    <name evidence="6" type="ORF">SPHA_35090</name>
</gene>
<dbReference type="InterPro" id="IPR029058">
    <property type="entry name" value="AB_hydrolase_fold"/>
</dbReference>